<dbReference type="GO" id="GO:0003677">
    <property type="term" value="F:DNA binding"/>
    <property type="evidence" value="ECO:0007669"/>
    <property type="project" value="InterPro"/>
</dbReference>
<proteinExistence type="predicted"/>
<dbReference type="InterPro" id="IPR002492">
    <property type="entry name" value="Transposase_Tc1-like"/>
</dbReference>
<protein>
    <submittedName>
        <fullName evidence="2">Putative Transposable element Tc1 transposase-like 54</fullName>
    </submittedName>
</protein>
<dbReference type="AlphaFoldDB" id="A0A8J5N7E0"/>
<dbReference type="GO" id="GO:0015074">
    <property type="term" value="P:DNA integration"/>
    <property type="evidence" value="ECO:0007669"/>
    <property type="project" value="InterPro"/>
</dbReference>
<dbReference type="GO" id="GO:0006313">
    <property type="term" value="P:DNA transposition"/>
    <property type="evidence" value="ECO:0007669"/>
    <property type="project" value="InterPro"/>
</dbReference>
<gene>
    <name evidence="2" type="primary">tc1a-L54</name>
    <name evidence="2" type="ORF">Hamer_G022216</name>
</gene>
<evidence type="ECO:0000313" key="3">
    <source>
        <dbReference type="Proteomes" id="UP000747542"/>
    </source>
</evidence>
<dbReference type="Proteomes" id="UP000747542">
    <property type="component" value="Unassembled WGS sequence"/>
</dbReference>
<feature type="domain" description="Transposase Tc1-like" evidence="1">
    <location>
        <begin position="39"/>
        <end position="104"/>
    </location>
</feature>
<sequence>MSKSTVTKCINQCCEEAGMTSKRPSSFKTLICFPPSLDQAILSIIDTDPLATAVSIQDDLGLQCPPQTIRSRLHSMDLHSYTPAKKLHLSELNRENRMECSLQYCYKDDSFWDHVVFCDEKTFSSDNHRNTKVWRI</sequence>
<reference evidence="2" key="1">
    <citation type="journal article" date="2021" name="Sci. Adv.">
        <title>The American lobster genome reveals insights on longevity, neural, and immune adaptations.</title>
        <authorList>
            <person name="Polinski J.M."/>
            <person name="Zimin A.V."/>
            <person name="Clark K.F."/>
            <person name="Kohn A.B."/>
            <person name="Sadowski N."/>
            <person name="Timp W."/>
            <person name="Ptitsyn A."/>
            <person name="Khanna P."/>
            <person name="Romanova D.Y."/>
            <person name="Williams P."/>
            <person name="Greenwood S.J."/>
            <person name="Moroz L.L."/>
            <person name="Walt D.R."/>
            <person name="Bodnar A.G."/>
        </authorList>
    </citation>
    <scope>NUCLEOTIDE SEQUENCE</scope>
    <source>
        <strain evidence="2">GMGI-L3</strain>
    </source>
</reference>
<dbReference type="Gene3D" id="3.30.420.10">
    <property type="entry name" value="Ribonuclease H-like superfamily/Ribonuclease H"/>
    <property type="match status" value="1"/>
</dbReference>
<accession>A0A8J5N7E0</accession>
<name>A0A8J5N7E0_HOMAM</name>
<keyword evidence="3" id="KW-1185">Reference proteome</keyword>
<evidence type="ECO:0000313" key="2">
    <source>
        <dbReference type="EMBL" id="KAG7173993.1"/>
    </source>
</evidence>
<dbReference type="InterPro" id="IPR036397">
    <property type="entry name" value="RNaseH_sf"/>
</dbReference>
<evidence type="ECO:0000259" key="1">
    <source>
        <dbReference type="Pfam" id="PF01498"/>
    </source>
</evidence>
<organism evidence="2 3">
    <name type="scientific">Homarus americanus</name>
    <name type="common">American lobster</name>
    <dbReference type="NCBI Taxonomy" id="6706"/>
    <lineage>
        <taxon>Eukaryota</taxon>
        <taxon>Metazoa</taxon>
        <taxon>Ecdysozoa</taxon>
        <taxon>Arthropoda</taxon>
        <taxon>Crustacea</taxon>
        <taxon>Multicrustacea</taxon>
        <taxon>Malacostraca</taxon>
        <taxon>Eumalacostraca</taxon>
        <taxon>Eucarida</taxon>
        <taxon>Decapoda</taxon>
        <taxon>Pleocyemata</taxon>
        <taxon>Astacidea</taxon>
        <taxon>Nephropoidea</taxon>
        <taxon>Nephropidae</taxon>
        <taxon>Homarus</taxon>
    </lineage>
</organism>
<comment type="caution">
    <text evidence="2">The sequence shown here is derived from an EMBL/GenBank/DDBJ whole genome shotgun (WGS) entry which is preliminary data.</text>
</comment>
<dbReference type="EMBL" id="JAHLQT010008237">
    <property type="protein sequence ID" value="KAG7173993.1"/>
    <property type="molecule type" value="Genomic_DNA"/>
</dbReference>
<dbReference type="Pfam" id="PF01498">
    <property type="entry name" value="HTH_Tnp_Tc3_2"/>
    <property type="match status" value="1"/>
</dbReference>